<dbReference type="Proteomes" id="UP000324701">
    <property type="component" value="Unassembled WGS sequence"/>
</dbReference>
<organism evidence="2 3">
    <name type="scientific">Mycobacterium simiae</name>
    <name type="common">Mycobacterium habana</name>
    <dbReference type="NCBI Taxonomy" id="1784"/>
    <lineage>
        <taxon>Bacteria</taxon>
        <taxon>Bacillati</taxon>
        <taxon>Actinomycetota</taxon>
        <taxon>Actinomycetes</taxon>
        <taxon>Mycobacteriales</taxon>
        <taxon>Mycobacteriaceae</taxon>
        <taxon>Mycobacterium</taxon>
        <taxon>Mycobacterium simiae complex</taxon>
    </lineage>
</organism>
<name>A0A5B1B4P6_MYCSI</name>
<feature type="compositionally biased region" description="Basic and acidic residues" evidence="1">
    <location>
        <begin position="1"/>
        <end position="18"/>
    </location>
</feature>
<dbReference type="EMBL" id="VTZN01000358">
    <property type="protein sequence ID" value="KAA1243316.1"/>
    <property type="molecule type" value="Genomic_DNA"/>
</dbReference>
<feature type="non-terminal residue" evidence="2">
    <location>
        <position position="81"/>
    </location>
</feature>
<proteinExistence type="predicted"/>
<comment type="caution">
    <text evidence="2">The sequence shown here is derived from an EMBL/GenBank/DDBJ whole genome shotgun (WGS) entry which is preliminary data.</text>
</comment>
<sequence length="81" mass="8163">MSDAELREPKTASGEWRRPSSCGKIPRVAPLAVDPDAMFIAGAAVAAVGEDLVAAVGSLRAGFGANTGQDAAGDVFGLGYQ</sequence>
<keyword evidence="3" id="KW-1185">Reference proteome</keyword>
<protein>
    <submittedName>
        <fullName evidence="2">Uncharacterized protein</fullName>
    </submittedName>
</protein>
<gene>
    <name evidence="2" type="ORF">F0Q45_25740</name>
</gene>
<reference evidence="2 3" key="1">
    <citation type="submission" date="2019-09" db="EMBL/GenBank/DDBJ databases">
        <title>Report of infection by Mycobacterium simiae a patient suffering from pulmonary tuberculosis.</title>
        <authorList>
            <person name="Mohanty P.S."/>
            <person name="Bansal A.K."/>
            <person name="Singh H."/>
            <person name="Sharma S."/>
            <person name="Patil S.A."/>
            <person name="Upadhaya P."/>
            <person name="Singh P.K."/>
            <person name="Kumar D."/>
            <person name="Kumar S."/>
            <person name="Singh R.K."/>
            <person name="Chaudhary B."/>
        </authorList>
    </citation>
    <scope>NUCLEOTIDE SEQUENCE [LARGE SCALE GENOMIC DNA]</scope>
    <source>
        <strain evidence="2 3">JAL-560-SIM</strain>
    </source>
</reference>
<dbReference type="AlphaFoldDB" id="A0A5B1B4P6"/>
<accession>A0A5B1B4P6</accession>
<feature type="region of interest" description="Disordered" evidence="1">
    <location>
        <begin position="1"/>
        <end position="20"/>
    </location>
</feature>
<evidence type="ECO:0000313" key="2">
    <source>
        <dbReference type="EMBL" id="KAA1243316.1"/>
    </source>
</evidence>
<evidence type="ECO:0000256" key="1">
    <source>
        <dbReference type="SAM" id="MobiDB-lite"/>
    </source>
</evidence>
<evidence type="ECO:0000313" key="3">
    <source>
        <dbReference type="Proteomes" id="UP000324701"/>
    </source>
</evidence>